<evidence type="ECO:0000256" key="2">
    <source>
        <dbReference type="ARBA" id="ARBA00023125"/>
    </source>
</evidence>
<proteinExistence type="predicted"/>
<reference evidence="5 6" key="1">
    <citation type="journal article" date="2018" name="J. Microbiol.">
        <title>Leifsonia flava sp. nov., a novel actinobacterium isolated from the rhizosphere of Aquilegia viridiflora.</title>
        <authorList>
            <person name="Cai Y."/>
            <person name="Tao W.Z."/>
            <person name="Ma Y.J."/>
            <person name="Cheng J."/>
            <person name="Zhang M.Y."/>
            <person name="Zhang Y.X."/>
        </authorList>
    </citation>
    <scope>NUCLEOTIDE SEQUENCE [LARGE SCALE GENOMIC DNA]</scope>
    <source>
        <strain evidence="5 6">SYP-B2174</strain>
    </source>
</reference>
<evidence type="ECO:0000313" key="6">
    <source>
        <dbReference type="Proteomes" id="UP000298127"/>
    </source>
</evidence>
<keyword evidence="1" id="KW-0805">Transcription regulation</keyword>
<sequence length="340" mass="36219">MFDVARVAGVSHQTVSRVLNNLPGVRASTRVRVEQAMTELSYVPSPAARTLASRRSQTIGLIQAGRPDYGPSNAALAFNEAAHAANYTVTQAGMRDFDAASLRAAVQMMVRHNVEAIVLISGERQALDIIRGIERSVPLIAVSSEDVGGFHRVAMNQYEGARLAVEYLISIGHTDIAHVAGPADSMDATERVRAWSDTLAAHALPQRPAIIGDWQSTSGYAAGRAMIGARDPAHPLPTAVFVGNDQMALGVLHAFRDAGVRVPGEVSVMGFDDIPEAAHFAPPLSTMRQDFSGLGRDIMAVVLDVLVDEQKAGDRAGRVSEMVVRESTAPPRTGAARSAR</sequence>
<accession>A0A4Y9QX56</accession>
<organism evidence="5 6">
    <name type="scientific">Orlajensenia leifsoniae</name>
    <dbReference type="NCBI Taxonomy" id="2561933"/>
    <lineage>
        <taxon>Bacteria</taxon>
        <taxon>Bacillati</taxon>
        <taxon>Actinomycetota</taxon>
        <taxon>Actinomycetes</taxon>
        <taxon>Micrococcales</taxon>
        <taxon>Microbacteriaceae</taxon>
        <taxon>Orlajensenia</taxon>
    </lineage>
</organism>
<keyword evidence="3" id="KW-0804">Transcription</keyword>
<dbReference type="SMART" id="SM00354">
    <property type="entry name" value="HTH_LACI"/>
    <property type="match status" value="1"/>
</dbReference>
<gene>
    <name evidence="5" type="ORF">E4M00_11765</name>
</gene>
<dbReference type="PANTHER" id="PTHR30146">
    <property type="entry name" value="LACI-RELATED TRANSCRIPTIONAL REPRESSOR"/>
    <property type="match status" value="1"/>
</dbReference>
<dbReference type="EMBL" id="SPQZ01000004">
    <property type="protein sequence ID" value="TFV97044.1"/>
    <property type="molecule type" value="Genomic_DNA"/>
</dbReference>
<comment type="caution">
    <text evidence="5">The sequence shown here is derived from an EMBL/GenBank/DDBJ whole genome shotgun (WGS) entry which is preliminary data.</text>
</comment>
<dbReference type="GO" id="GO:0000976">
    <property type="term" value="F:transcription cis-regulatory region binding"/>
    <property type="evidence" value="ECO:0007669"/>
    <property type="project" value="TreeGrafter"/>
</dbReference>
<dbReference type="InterPro" id="IPR000843">
    <property type="entry name" value="HTH_LacI"/>
</dbReference>
<evidence type="ECO:0000259" key="4">
    <source>
        <dbReference type="PROSITE" id="PS50932"/>
    </source>
</evidence>
<keyword evidence="6" id="KW-1185">Reference proteome</keyword>
<dbReference type="SUPFAM" id="SSF53822">
    <property type="entry name" value="Periplasmic binding protein-like I"/>
    <property type="match status" value="1"/>
</dbReference>
<dbReference type="PANTHER" id="PTHR30146:SF153">
    <property type="entry name" value="LACTOSE OPERON REPRESSOR"/>
    <property type="match status" value="1"/>
</dbReference>
<dbReference type="AlphaFoldDB" id="A0A4Y9QX56"/>
<dbReference type="InterPro" id="IPR028082">
    <property type="entry name" value="Peripla_BP_I"/>
</dbReference>
<keyword evidence="2" id="KW-0238">DNA-binding</keyword>
<dbReference type="SUPFAM" id="SSF47413">
    <property type="entry name" value="lambda repressor-like DNA-binding domains"/>
    <property type="match status" value="1"/>
</dbReference>
<evidence type="ECO:0000313" key="5">
    <source>
        <dbReference type="EMBL" id="TFV97044.1"/>
    </source>
</evidence>
<dbReference type="GO" id="GO:0003700">
    <property type="term" value="F:DNA-binding transcription factor activity"/>
    <property type="evidence" value="ECO:0007669"/>
    <property type="project" value="TreeGrafter"/>
</dbReference>
<evidence type="ECO:0000256" key="1">
    <source>
        <dbReference type="ARBA" id="ARBA00023015"/>
    </source>
</evidence>
<dbReference type="Pfam" id="PF00356">
    <property type="entry name" value="LacI"/>
    <property type="match status" value="1"/>
</dbReference>
<dbReference type="Pfam" id="PF13377">
    <property type="entry name" value="Peripla_BP_3"/>
    <property type="match status" value="1"/>
</dbReference>
<dbReference type="PROSITE" id="PS00356">
    <property type="entry name" value="HTH_LACI_1"/>
    <property type="match status" value="1"/>
</dbReference>
<dbReference type="Gene3D" id="1.10.260.40">
    <property type="entry name" value="lambda repressor-like DNA-binding domains"/>
    <property type="match status" value="1"/>
</dbReference>
<dbReference type="PROSITE" id="PS50932">
    <property type="entry name" value="HTH_LACI_2"/>
    <property type="match status" value="1"/>
</dbReference>
<dbReference type="Gene3D" id="3.40.50.2300">
    <property type="match status" value="2"/>
</dbReference>
<dbReference type="CDD" id="cd01392">
    <property type="entry name" value="HTH_LacI"/>
    <property type="match status" value="1"/>
</dbReference>
<name>A0A4Y9QX56_9MICO</name>
<evidence type="ECO:0000256" key="3">
    <source>
        <dbReference type="ARBA" id="ARBA00023163"/>
    </source>
</evidence>
<dbReference type="Proteomes" id="UP000298127">
    <property type="component" value="Unassembled WGS sequence"/>
</dbReference>
<dbReference type="CDD" id="cd01574">
    <property type="entry name" value="PBP1_LacI"/>
    <property type="match status" value="1"/>
</dbReference>
<dbReference type="InterPro" id="IPR010982">
    <property type="entry name" value="Lambda_DNA-bd_dom_sf"/>
</dbReference>
<protein>
    <submittedName>
        <fullName evidence="5">LacI family transcriptional regulator</fullName>
    </submittedName>
</protein>
<dbReference type="InterPro" id="IPR046335">
    <property type="entry name" value="LacI/GalR-like_sensor"/>
</dbReference>
<feature type="domain" description="HTH lacI-type" evidence="4">
    <location>
        <begin position="1"/>
        <end position="53"/>
    </location>
</feature>